<reference evidence="1 2" key="1">
    <citation type="journal article" date="2007" name="J. Virol. Methods">
        <title>Development of a non-destructive PCR method for detection of the salivary gland hypertrophy virus (SGHV) in tsetse flies.</title>
        <authorList>
            <person name="Abd-Alla A."/>
            <person name="Bossin H."/>
            <person name="Cousserans F."/>
            <person name="Parker A."/>
            <person name="Bergoin M."/>
            <person name="Robinson A."/>
        </authorList>
    </citation>
    <scope>NUCLEOTIDE SEQUENCE [LARGE SCALE GENOMIC DNA]</scope>
    <source>
        <strain evidence="2">Isolate Glossina pallidipes/Ethiopia/Seibersdorf/-</strain>
    </source>
</reference>
<gene>
    <name evidence="1" type="ORF">SGHV066</name>
</gene>
<dbReference type="KEGG" id="vg:5950965"/>
<dbReference type="Proteomes" id="UP000011301">
    <property type="component" value="Segment"/>
</dbReference>
<evidence type="ECO:0000313" key="1">
    <source>
        <dbReference type="EMBL" id="ABQ08839.1"/>
    </source>
</evidence>
<proteinExistence type="predicted"/>
<reference evidence="1 2" key="2">
    <citation type="journal article" date="2008" name="J. Virol.">
        <title>Genome analysis of a Glossina pallidipes salivary gland hypertrophy virus reveals a novel, large, double-stranded circular DNA virus.</title>
        <authorList>
            <person name="Abd-Alla A.M."/>
            <person name="Cousserans F."/>
            <person name="Parker A.G."/>
            <person name="Jehle J.A."/>
            <person name="Parker N.J."/>
            <person name="Vlak J.M."/>
            <person name="Robinson A.S."/>
            <person name="Bergoin M."/>
        </authorList>
    </citation>
    <scope>NUCLEOTIDE SEQUENCE [LARGE SCALE GENOMIC DNA]</scope>
    <source>
        <strain evidence="2">Isolate Glossina pallidipes/Ethiopia/Seibersdorf/-</strain>
    </source>
</reference>
<organism evidence="1 2">
    <name type="scientific">Glossina hytrovirus (isolate Glossina pallidipes/Ethiopia/Seibersdorf/-)</name>
    <name type="common">GHV</name>
    <dbReference type="NCBI Taxonomy" id="379529"/>
    <lineage>
        <taxon>Viruses</taxon>
        <taxon>Viruses incertae sedis</taxon>
        <taxon>Naldaviricetes</taxon>
        <taxon>Lefavirales</taxon>
        <taxon>Hytrosaviridae</taxon>
        <taxon>Glossinavirus</taxon>
        <taxon>Glossinavirus glopallidipedis</taxon>
    </lineage>
</organism>
<accession>B0YLM0</accession>
<dbReference type="RefSeq" id="YP_001687014.1">
    <property type="nucleotide sequence ID" value="NC_010356.1"/>
</dbReference>
<dbReference type="EMBL" id="EF568108">
    <property type="protein sequence ID" value="ABQ08839.1"/>
    <property type="molecule type" value="Genomic_DNA"/>
</dbReference>
<sequence length="106" mass="12563">MAELIEDSKTNNIAVVVCPLSDSSHYKFKSWYRQQYGEDELEDEWTYSYNDLQCDNSSDSDDNELIEVDDLLPQPSLEVEKKIDKKLLSSYYKFTKRRKLNIFDMC</sequence>
<organismHost>
    <name type="scientific">Glossina</name>
    <name type="common">tsetse flies</name>
    <dbReference type="NCBI Taxonomy" id="7393"/>
</organismHost>
<dbReference type="GeneID" id="5950965"/>
<name>B0YLM0_GHVS</name>
<keyword evidence="2" id="KW-1185">Reference proteome</keyword>
<protein>
    <submittedName>
        <fullName evidence="1">Uncharacterized protein</fullName>
    </submittedName>
</protein>
<evidence type="ECO:0000313" key="2">
    <source>
        <dbReference type="Proteomes" id="UP000011301"/>
    </source>
</evidence>